<keyword evidence="1" id="KW-0472">Membrane</keyword>
<evidence type="ECO:0000313" key="3">
    <source>
        <dbReference type="Proteomes" id="UP000198635"/>
    </source>
</evidence>
<dbReference type="Proteomes" id="UP000198635">
    <property type="component" value="Unassembled WGS sequence"/>
</dbReference>
<accession>A0A1I3U6R6</accession>
<keyword evidence="1" id="KW-0812">Transmembrane</keyword>
<keyword evidence="3" id="KW-1185">Reference proteome</keyword>
<reference evidence="3" key="1">
    <citation type="submission" date="2016-10" db="EMBL/GenBank/DDBJ databases">
        <authorList>
            <person name="Varghese N."/>
            <person name="Submissions S."/>
        </authorList>
    </citation>
    <scope>NUCLEOTIDE SEQUENCE [LARGE SCALE GENOMIC DNA]</scope>
    <source>
        <strain evidence="3">DSM 5918</strain>
    </source>
</reference>
<feature type="transmembrane region" description="Helical" evidence="1">
    <location>
        <begin position="6"/>
        <end position="25"/>
    </location>
</feature>
<gene>
    <name evidence="2" type="ORF">SAMN04488082_1075</name>
</gene>
<sequence>MTYFTQIIFCIVLIATILLLIIYLTKTKSLNTKAYQILNKNIKLKNDNKKFLILQKQKSDIKTKQINAKSIKKIYELNSFKNNKTEVKVKCNMSIKNSKSETIAILIKFLNEEPFASFINPWKNLLSHTKKSYSINYTNYIVYQIIFLSFILMFELAIFGKYTVTNIYIVTSAFSLILSEIKN</sequence>
<dbReference type="RefSeq" id="WP_092374110.1">
    <property type="nucleotide sequence ID" value="NZ_FORX01000007.1"/>
</dbReference>
<proteinExistence type="predicted"/>
<dbReference type="AlphaFoldDB" id="A0A1I3U6R6"/>
<organism evidence="2 3">
    <name type="scientific">Desulfomicrobium apsheronum</name>
    <dbReference type="NCBI Taxonomy" id="52560"/>
    <lineage>
        <taxon>Bacteria</taxon>
        <taxon>Pseudomonadati</taxon>
        <taxon>Thermodesulfobacteriota</taxon>
        <taxon>Desulfovibrionia</taxon>
        <taxon>Desulfovibrionales</taxon>
        <taxon>Desulfomicrobiaceae</taxon>
        <taxon>Desulfomicrobium</taxon>
    </lineage>
</organism>
<protein>
    <submittedName>
        <fullName evidence="2">Uncharacterized protein</fullName>
    </submittedName>
</protein>
<evidence type="ECO:0000313" key="2">
    <source>
        <dbReference type="EMBL" id="SFJ77487.1"/>
    </source>
</evidence>
<name>A0A1I3U6R6_9BACT</name>
<dbReference type="EMBL" id="FORX01000007">
    <property type="protein sequence ID" value="SFJ77487.1"/>
    <property type="molecule type" value="Genomic_DNA"/>
</dbReference>
<feature type="transmembrane region" description="Helical" evidence="1">
    <location>
        <begin position="140"/>
        <end position="159"/>
    </location>
</feature>
<evidence type="ECO:0000256" key="1">
    <source>
        <dbReference type="SAM" id="Phobius"/>
    </source>
</evidence>
<feature type="transmembrane region" description="Helical" evidence="1">
    <location>
        <begin position="165"/>
        <end position="181"/>
    </location>
</feature>
<keyword evidence="1" id="KW-1133">Transmembrane helix</keyword>